<name>A0A944CJQ2_9BACI</name>
<feature type="domain" description="N-acetyltransferase" evidence="1">
    <location>
        <begin position="1"/>
        <end position="165"/>
    </location>
</feature>
<dbReference type="AlphaFoldDB" id="A0A944CJQ2"/>
<reference evidence="2 3" key="1">
    <citation type="journal article" date="2021" name="Microorganisms">
        <title>Bacterial Dimethylsulfoniopropionate Biosynthesis in the East China Sea.</title>
        <authorList>
            <person name="Liu J."/>
            <person name="Zhang Y."/>
            <person name="Liu J."/>
            <person name="Zhong H."/>
            <person name="Williams B.T."/>
            <person name="Zheng Y."/>
            <person name="Curson A.R.J."/>
            <person name="Sun C."/>
            <person name="Sun H."/>
            <person name="Song D."/>
            <person name="Wagner Mackenzie B."/>
            <person name="Bermejo Martinez A."/>
            <person name="Todd J.D."/>
            <person name="Zhang X.H."/>
        </authorList>
    </citation>
    <scope>NUCLEOTIDE SEQUENCE [LARGE SCALE GENOMIC DNA]</scope>
    <source>
        <strain evidence="2 3">ESS08</strain>
    </source>
</reference>
<dbReference type="CDD" id="cd04301">
    <property type="entry name" value="NAT_SF"/>
    <property type="match status" value="1"/>
</dbReference>
<organism evidence="2 3">
    <name type="scientific">Mesobacillus boroniphilus</name>
    <dbReference type="NCBI Taxonomy" id="308892"/>
    <lineage>
        <taxon>Bacteria</taxon>
        <taxon>Bacillati</taxon>
        <taxon>Bacillota</taxon>
        <taxon>Bacilli</taxon>
        <taxon>Bacillales</taxon>
        <taxon>Bacillaceae</taxon>
        <taxon>Mesobacillus</taxon>
    </lineage>
</organism>
<dbReference type="PANTHER" id="PTHR43415:SF3">
    <property type="entry name" value="GNAT-FAMILY ACETYLTRANSFERASE"/>
    <property type="match status" value="1"/>
</dbReference>
<sequence>MIIRAIRISDTEKFLNLCKKLDTESNFMMLEPEERTTTFDKQYEYIKNIIEDDLSIILVCEIEGNIVGYLSAIRESFNRVRHSAYIVTGILKEFTGRGIGTKFFHELEQWSHANNIHRLELTVMCHNEAGLALYKKMGFEIEGTKKHSLIVENQYIDEYYMAKLI</sequence>
<dbReference type="GO" id="GO:0016747">
    <property type="term" value="F:acyltransferase activity, transferring groups other than amino-acyl groups"/>
    <property type="evidence" value="ECO:0007669"/>
    <property type="project" value="InterPro"/>
</dbReference>
<dbReference type="PROSITE" id="PS51186">
    <property type="entry name" value="GNAT"/>
    <property type="match status" value="1"/>
</dbReference>
<evidence type="ECO:0000313" key="3">
    <source>
        <dbReference type="Proteomes" id="UP000761411"/>
    </source>
</evidence>
<comment type="caution">
    <text evidence="2">The sequence shown here is derived from an EMBL/GenBank/DDBJ whole genome shotgun (WGS) entry which is preliminary data.</text>
</comment>
<accession>A0A944CJQ2</accession>
<dbReference type="InterPro" id="IPR016181">
    <property type="entry name" value="Acyl_CoA_acyltransferase"/>
</dbReference>
<dbReference type="Proteomes" id="UP000761411">
    <property type="component" value="Unassembled WGS sequence"/>
</dbReference>
<dbReference type="RefSeq" id="WP_249745255.1">
    <property type="nucleotide sequence ID" value="NZ_QTKX01000001.1"/>
</dbReference>
<dbReference type="SUPFAM" id="SSF55729">
    <property type="entry name" value="Acyl-CoA N-acyltransferases (Nat)"/>
    <property type="match status" value="1"/>
</dbReference>
<dbReference type="PANTHER" id="PTHR43415">
    <property type="entry name" value="SPERMIDINE N(1)-ACETYLTRANSFERASE"/>
    <property type="match status" value="1"/>
</dbReference>
<dbReference type="Pfam" id="PF00583">
    <property type="entry name" value="Acetyltransf_1"/>
    <property type="match status" value="1"/>
</dbReference>
<dbReference type="EMBL" id="QTKX01000001">
    <property type="protein sequence ID" value="MBS8263907.1"/>
    <property type="molecule type" value="Genomic_DNA"/>
</dbReference>
<dbReference type="Gene3D" id="3.40.630.30">
    <property type="match status" value="1"/>
</dbReference>
<evidence type="ECO:0000313" key="2">
    <source>
        <dbReference type="EMBL" id="MBS8263907.1"/>
    </source>
</evidence>
<evidence type="ECO:0000259" key="1">
    <source>
        <dbReference type="PROSITE" id="PS51186"/>
    </source>
</evidence>
<keyword evidence="3" id="KW-1185">Reference proteome</keyword>
<protein>
    <submittedName>
        <fullName evidence="2">GNAT family N-acetyltransferase</fullName>
    </submittedName>
</protein>
<gene>
    <name evidence="2" type="ORF">DYI25_05585</name>
</gene>
<dbReference type="InterPro" id="IPR000182">
    <property type="entry name" value="GNAT_dom"/>
</dbReference>
<proteinExistence type="predicted"/>